<reference evidence="2" key="1">
    <citation type="submission" date="2021-03" db="EMBL/GenBank/DDBJ databases">
        <title>Revisited historic fungal species revealed as producer of novel bioactive compounds through whole genome sequencing and comparative genomics.</title>
        <authorList>
            <person name="Vignolle G.A."/>
            <person name="Hochenegger N."/>
            <person name="Mach R.L."/>
            <person name="Mach-Aigner A.R."/>
            <person name="Javad Rahimi M."/>
            <person name="Salim K.A."/>
            <person name="Chan C.M."/>
            <person name="Lim L.B.L."/>
            <person name="Cai F."/>
            <person name="Druzhinina I.S."/>
            <person name="U'Ren J.M."/>
            <person name="Derntl C."/>
        </authorList>
    </citation>
    <scope>NUCLEOTIDE SEQUENCE</scope>
    <source>
        <strain evidence="2">TUCIM 5799</strain>
    </source>
</reference>
<accession>A0A9Q0AKE8</accession>
<keyword evidence="3" id="KW-1185">Reference proteome</keyword>
<evidence type="ECO:0000313" key="3">
    <source>
        <dbReference type="Proteomes" id="UP000829685"/>
    </source>
</evidence>
<dbReference type="InterPro" id="IPR025649">
    <property type="entry name" value="DUF4360"/>
</dbReference>
<sequence length="211" mass="22517">MHQAQILPFLIPVAAAATNQISTRDAPGDLPYAASIQYSGSGCPSSAPAVDKAGGWNDLSFRFNAFEVSLPGVAQSTENCEVHIQVAGCASGWQVGVKDVFVKGHLVLDPGAELNYYVQNFWSQDAGKTVTVRATIENNGPNRIDEISTAHATIPNSKIVWSPCSTGNGDIGILNVNFRTALQADGNQYAYFGRGGDTAATETFGYVWRRC</sequence>
<dbReference type="OrthoDB" id="3786236at2759"/>
<dbReference type="PANTHER" id="PTHR38847">
    <property type="match status" value="1"/>
</dbReference>
<dbReference type="EMBL" id="JAFIMR010000045">
    <property type="protein sequence ID" value="KAI1856220.1"/>
    <property type="molecule type" value="Genomic_DNA"/>
</dbReference>
<evidence type="ECO:0000256" key="1">
    <source>
        <dbReference type="SAM" id="SignalP"/>
    </source>
</evidence>
<keyword evidence="1" id="KW-0732">Signal</keyword>
<feature type="signal peptide" evidence="1">
    <location>
        <begin position="1"/>
        <end position="16"/>
    </location>
</feature>
<organism evidence="2 3">
    <name type="scientific">Neoarthrinium moseri</name>
    <dbReference type="NCBI Taxonomy" id="1658444"/>
    <lineage>
        <taxon>Eukaryota</taxon>
        <taxon>Fungi</taxon>
        <taxon>Dikarya</taxon>
        <taxon>Ascomycota</taxon>
        <taxon>Pezizomycotina</taxon>
        <taxon>Sordariomycetes</taxon>
        <taxon>Xylariomycetidae</taxon>
        <taxon>Amphisphaeriales</taxon>
        <taxon>Apiosporaceae</taxon>
        <taxon>Neoarthrinium</taxon>
    </lineage>
</organism>
<protein>
    <recommendedName>
        <fullName evidence="4">Secreted protein</fullName>
    </recommendedName>
</protein>
<proteinExistence type="predicted"/>
<feature type="chain" id="PRO_5040168049" description="Secreted protein" evidence="1">
    <location>
        <begin position="17"/>
        <end position="211"/>
    </location>
</feature>
<dbReference type="PANTHER" id="PTHR38847:SF1">
    <property type="entry name" value="PSEUDOURIDINE SYNTHASE RSUA_RLUA-LIKE DOMAIN-CONTAINING PROTEIN"/>
    <property type="match status" value="1"/>
</dbReference>
<evidence type="ECO:0008006" key="4">
    <source>
        <dbReference type="Google" id="ProtNLM"/>
    </source>
</evidence>
<comment type="caution">
    <text evidence="2">The sequence shown here is derived from an EMBL/GenBank/DDBJ whole genome shotgun (WGS) entry which is preliminary data.</text>
</comment>
<gene>
    <name evidence="2" type="ORF">JX265_011732</name>
</gene>
<evidence type="ECO:0000313" key="2">
    <source>
        <dbReference type="EMBL" id="KAI1856220.1"/>
    </source>
</evidence>
<name>A0A9Q0AKE8_9PEZI</name>
<dbReference type="AlphaFoldDB" id="A0A9Q0AKE8"/>
<dbReference type="Proteomes" id="UP000829685">
    <property type="component" value="Unassembled WGS sequence"/>
</dbReference>
<dbReference type="Pfam" id="PF14273">
    <property type="entry name" value="DUF4360"/>
    <property type="match status" value="1"/>
</dbReference>